<keyword evidence="5" id="KW-1185">Reference proteome</keyword>
<gene>
    <name evidence="4" type="ORF">pipiens_020442</name>
</gene>
<evidence type="ECO:0000259" key="3">
    <source>
        <dbReference type="Pfam" id="PF04871"/>
    </source>
</evidence>
<reference evidence="4 5" key="1">
    <citation type="submission" date="2024-05" db="EMBL/GenBank/DDBJ databases">
        <title>Culex pipiens pipiens assembly and annotation.</title>
        <authorList>
            <person name="Alout H."/>
            <person name="Durand T."/>
        </authorList>
    </citation>
    <scope>NUCLEOTIDE SEQUENCE [LARGE SCALE GENOMIC DNA]</scope>
    <source>
        <strain evidence="4">HA-2024</strain>
        <tissue evidence="4">Whole body</tissue>
    </source>
</reference>
<feature type="coiled-coil region" evidence="1">
    <location>
        <begin position="34"/>
        <end position="117"/>
    </location>
</feature>
<dbReference type="InterPro" id="IPR006955">
    <property type="entry name" value="Uso1_p115_C"/>
</dbReference>
<dbReference type="Pfam" id="PF04871">
    <property type="entry name" value="Uso1_p115_C"/>
    <property type="match status" value="1"/>
</dbReference>
<protein>
    <recommendedName>
        <fullName evidence="3">Uso1/p115-like vesicle tethering protein C-terminal domain-containing protein</fullName>
    </recommendedName>
</protein>
<proteinExistence type="predicted"/>
<name>A0ABD1CB26_CULPP</name>
<comment type="caution">
    <text evidence="4">The sequence shown here is derived from an EMBL/GenBank/DDBJ whole genome shotgun (WGS) entry which is preliminary data.</text>
</comment>
<sequence length="154" mass="17678">MDQNILLKAQLQAASDLQKTQQQQSPFHLLPTQSEQTNHQIEVLETQLSALNLQQQEAHSKTTYLEAENRRLLTEVEALRQRVNAAERGEAEAKADLEKLRRDQEDLLELLTDQESKMGSYRQLLKKLGHKLDDDSDDEQEPENNGEGEHIPLQ</sequence>
<dbReference type="AlphaFoldDB" id="A0ABD1CB26"/>
<evidence type="ECO:0000313" key="4">
    <source>
        <dbReference type="EMBL" id="KAL1373561.1"/>
    </source>
</evidence>
<keyword evidence="1" id="KW-0175">Coiled coil</keyword>
<evidence type="ECO:0000313" key="5">
    <source>
        <dbReference type="Proteomes" id="UP001562425"/>
    </source>
</evidence>
<organism evidence="4 5">
    <name type="scientific">Culex pipiens pipiens</name>
    <name type="common">Northern house mosquito</name>
    <dbReference type="NCBI Taxonomy" id="38569"/>
    <lineage>
        <taxon>Eukaryota</taxon>
        <taxon>Metazoa</taxon>
        <taxon>Ecdysozoa</taxon>
        <taxon>Arthropoda</taxon>
        <taxon>Hexapoda</taxon>
        <taxon>Insecta</taxon>
        <taxon>Pterygota</taxon>
        <taxon>Neoptera</taxon>
        <taxon>Endopterygota</taxon>
        <taxon>Diptera</taxon>
        <taxon>Nematocera</taxon>
        <taxon>Culicoidea</taxon>
        <taxon>Culicidae</taxon>
        <taxon>Culicinae</taxon>
        <taxon>Culicini</taxon>
        <taxon>Culex</taxon>
        <taxon>Culex</taxon>
    </lineage>
</organism>
<feature type="domain" description="Uso1/p115-like vesicle tethering protein C-terminal" evidence="3">
    <location>
        <begin position="34"/>
        <end position="146"/>
    </location>
</feature>
<evidence type="ECO:0000256" key="2">
    <source>
        <dbReference type="SAM" id="MobiDB-lite"/>
    </source>
</evidence>
<dbReference type="Proteomes" id="UP001562425">
    <property type="component" value="Unassembled WGS sequence"/>
</dbReference>
<feature type="region of interest" description="Disordered" evidence="2">
    <location>
        <begin position="128"/>
        <end position="154"/>
    </location>
</feature>
<accession>A0ABD1CB26</accession>
<feature type="compositionally biased region" description="Acidic residues" evidence="2">
    <location>
        <begin position="134"/>
        <end position="146"/>
    </location>
</feature>
<evidence type="ECO:0000256" key="1">
    <source>
        <dbReference type="SAM" id="Coils"/>
    </source>
</evidence>
<dbReference type="EMBL" id="JBEHCU010014246">
    <property type="protein sequence ID" value="KAL1373561.1"/>
    <property type="molecule type" value="Genomic_DNA"/>
</dbReference>